<evidence type="ECO:0000313" key="5">
    <source>
        <dbReference type="Proteomes" id="UP000617426"/>
    </source>
</evidence>
<evidence type="ECO:0000256" key="1">
    <source>
        <dbReference type="ARBA" id="ARBA00022801"/>
    </source>
</evidence>
<accession>A0A923E5I1</accession>
<evidence type="ECO:0000256" key="2">
    <source>
        <dbReference type="ARBA" id="ARBA00023295"/>
    </source>
</evidence>
<evidence type="ECO:0000259" key="3">
    <source>
        <dbReference type="SMART" id="SM00642"/>
    </source>
</evidence>
<evidence type="ECO:0000313" key="4">
    <source>
        <dbReference type="EMBL" id="MBB6334510.1"/>
    </source>
</evidence>
<dbReference type="GO" id="GO:0016798">
    <property type="term" value="F:hydrolase activity, acting on glycosyl bonds"/>
    <property type="evidence" value="ECO:0007669"/>
    <property type="project" value="UniProtKB-KW"/>
</dbReference>
<dbReference type="PANTHER" id="PTHR10357">
    <property type="entry name" value="ALPHA-AMYLASE FAMILY MEMBER"/>
    <property type="match status" value="1"/>
</dbReference>
<dbReference type="SMART" id="SM00642">
    <property type="entry name" value="Aamy"/>
    <property type="match status" value="1"/>
</dbReference>
<keyword evidence="2 4" id="KW-0326">Glycosidase</keyword>
<dbReference type="Proteomes" id="UP000617426">
    <property type="component" value="Unassembled WGS sequence"/>
</dbReference>
<keyword evidence="5" id="KW-1185">Reference proteome</keyword>
<reference evidence="4" key="1">
    <citation type="submission" date="2020-08" db="EMBL/GenBank/DDBJ databases">
        <title>Sequencing the genomes of 1000 actinobacteria strains.</title>
        <authorList>
            <person name="Klenk H.-P."/>
        </authorList>
    </citation>
    <scope>NUCLEOTIDE SEQUENCE</scope>
    <source>
        <strain evidence="4">DSM 10695</strain>
    </source>
</reference>
<dbReference type="Pfam" id="PF00128">
    <property type="entry name" value="Alpha-amylase"/>
    <property type="match status" value="2"/>
</dbReference>
<name>A0A923E5I1_9ACTO</name>
<dbReference type="GO" id="GO:0005975">
    <property type="term" value="P:carbohydrate metabolic process"/>
    <property type="evidence" value="ECO:0007669"/>
    <property type="project" value="InterPro"/>
</dbReference>
<dbReference type="InterPro" id="IPR006047">
    <property type="entry name" value="GH13_cat_dom"/>
</dbReference>
<comment type="caution">
    <text evidence="4">The sequence shown here is derived from an EMBL/GenBank/DDBJ whole genome shotgun (WGS) entry which is preliminary data.</text>
</comment>
<keyword evidence="1" id="KW-0378">Hydrolase</keyword>
<dbReference type="Gene3D" id="3.20.20.80">
    <property type="entry name" value="Glycosidases"/>
    <property type="match status" value="1"/>
</dbReference>
<dbReference type="SUPFAM" id="SSF51445">
    <property type="entry name" value="(Trans)glycosidases"/>
    <property type="match status" value="1"/>
</dbReference>
<dbReference type="RefSeq" id="WP_184452405.1">
    <property type="nucleotide sequence ID" value="NZ_JACHMK010000001.1"/>
</dbReference>
<dbReference type="CDD" id="cd11354">
    <property type="entry name" value="AmyAc_bac_CMD_like"/>
    <property type="match status" value="1"/>
</dbReference>
<proteinExistence type="predicted"/>
<gene>
    <name evidence="4" type="ORF">HD592_001075</name>
</gene>
<dbReference type="EMBL" id="JACHMK010000001">
    <property type="protein sequence ID" value="MBB6334510.1"/>
    <property type="molecule type" value="Genomic_DNA"/>
</dbReference>
<protein>
    <submittedName>
        <fullName evidence="4">Glycosidase</fullName>
    </submittedName>
</protein>
<feature type="domain" description="Glycosyl hydrolase family 13 catalytic" evidence="3">
    <location>
        <begin position="18"/>
        <end position="349"/>
    </location>
</feature>
<organism evidence="4 5">
    <name type="scientific">Schaalia hyovaginalis</name>
    <dbReference type="NCBI Taxonomy" id="29316"/>
    <lineage>
        <taxon>Bacteria</taxon>
        <taxon>Bacillati</taxon>
        <taxon>Actinomycetota</taxon>
        <taxon>Actinomycetes</taxon>
        <taxon>Actinomycetales</taxon>
        <taxon>Actinomycetaceae</taxon>
        <taxon>Schaalia</taxon>
    </lineage>
</organism>
<dbReference type="AlphaFoldDB" id="A0A923E5I1"/>
<dbReference type="PANTHER" id="PTHR10357:SF210">
    <property type="entry name" value="MALTODEXTRIN GLUCOSIDASE"/>
    <property type="match status" value="1"/>
</dbReference>
<dbReference type="InterPro" id="IPR017853">
    <property type="entry name" value="GH"/>
</dbReference>
<sequence>MQSCEDTIWWHVYTLGACGAPIRSERTPGHRLRRLTDSLDTALDIGASGLLLGPIFQSSTHGYDTSDYFTIDERLGDEEDFSALITACRERGLRLLLDGVFSHVGDRHPLLARALAEGPDSWAGRLLHIDWSGPYPWYFEGHHDLVRFDHSHDETIAYVADIMTHWLARGIDGWRLDAAYSVDPAFWHEVLSRVRARFPQAYILGEVIHGDYPALVEAGTLSTLTQYELWKSIWSSLQSTNFFELDWTLSRHNEFLERFVPQTFIGNHDVTRIASTLGPQGAVAALAILMTVGGTPSIYYGDERAATGVKEERPGGDDAIRPALPLAHEALGPEAAAVLSAHRELIALRRARPWLTRARTIPIELTNERYRYRASSPTDELEVLVDLAGEHPRIQISEGGAVIWSRG</sequence>